<dbReference type="PANTHER" id="PTHR12561:SF3">
    <property type="entry name" value="LIPOYLTRANSFERASE 1, MITOCHONDRIAL"/>
    <property type="match status" value="1"/>
</dbReference>
<dbReference type="Proteomes" id="UP000256645">
    <property type="component" value="Unassembled WGS sequence"/>
</dbReference>
<dbReference type="UniPathway" id="UPA00537">
    <property type="reaction ID" value="UER00595"/>
</dbReference>
<dbReference type="EMBL" id="PDLM01000015">
    <property type="protein sequence ID" value="RDW60632.1"/>
    <property type="molecule type" value="Genomic_DNA"/>
</dbReference>
<dbReference type="GO" id="GO:0017118">
    <property type="term" value="F:lipoyltransferase activity"/>
    <property type="evidence" value="ECO:0007669"/>
    <property type="project" value="TreeGrafter"/>
</dbReference>
<dbReference type="InterPro" id="IPR045864">
    <property type="entry name" value="aa-tRNA-synth_II/BPL/LPL"/>
</dbReference>
<accession>A0A3D8QFM4</accession>
<dbReference type="SUPFAM" id="SSF55681">
    <property type="entry name" value="Class II aaRS and biotin synthetases"/>
    <property type="match status" value="1"/>
</dbReference>
<reference evidence="6 7" key="1">
    <citation type="journal article" date="2018" name="IMA Fungus">
        <title>IMA Genome-F 9: Draft genome sequence of Annulohypoxylon stygium, Aspergillus mulundensis, Berkeleyomyces basicola (syn. Thielaviopsis basicola), Ceratocystis smalleyi, two Cercospora beticola strains, Coleophoma cylindrospora, Fusarium fracticaudum, Phialophora cf. hyalina, and Morchella septimelata.</title>
        <authorList>
            <person name="Wingfield B.D."/>
            <person name="Bills G.F."/>
            <person name="Dong Y."/>
            <person name="Huang W."/>
            <person name="Nel W.J."/>
            <person name="Swalarsk-Parry B.S."/>
            <person name="Vaghefi N."/>
            <person name="Wilken P.M."/>
            <person name="An Z."/>
            <person name="de Beer Z.W."/>
            <person name="De Vos L."/>
            <person name="Chen L."/>
            <person name="Duong T.A."/>
            <person name="Gao Y."/>
            <person name="Hammerbacher A."/>
            <person name="Kikkert J.R."/>
            <person name="Li Y."/>
            <person name="Li H."/>
            <person name="Li K."/>
            <person name="Li Q."/>
            <person name="Liu X."/>
            <person name="Ma X."/>
            <person name="Naidoo K."/>
            <person name="Pethybridge S.J."/>
            <person name="Sun J."/>
            <person name="Steenkamp E.T."/>
            <person name="van der Nest M.A."/>
            <person name="van Wyk S."/>
            <person name="Wingfield M.J."/>
            <person name="Xiong C."/>
            <person name="Yue Q."/>
            <person name="Zhang X."/>
        </authorList>
    </citation>
    <scope>NUCLEOTIDE SEQUENCE [LARGE SCALE GENOMIC DNA]</scope>
    <source>
        <strain evidence="6 7">BP6252</strain>
    </source>
</reference>
<keyword evidence="7" id="KW-1185">Reference proteome</keyword>
<name>A0A3D8QFM4_9HELO</name>
<organism evidence="6 7">
    <name type="scientific">Coleophoma cylindrospora</name>
    <dbReference type="NCBI Taxonomy" id="1849047"/>
    <lineage>
        <taxon>Eukaryota</taxon>
        <taxon>Fungi</taxon>
        <taxon>Dikarya</taxon>
        <taxon>Ascomycota</taxon>
        <taxon>Pezizomycotina</taxon>
        <taxon>Leotiomycetes</taxon>
        <taxon>Helotiales</taxon>
        <taxon>Dermateaceae</taxon>
        <taxon>Coleophoma</taxon>
    </lineage>
</organism>
<comment type="similarity">
    <text evidence="3">Belongs to the LplA family.</text>
</comment>
<evidence type="ECO:0000256" key="2">
    <source>
        <dbReference type="ARBA" id="ARBA00005085"/>
    </source>
</evidence>
<protein>
    <recommendedName>
        <fullName evidence="4">Putative lipoate-protein ligase A</fullName>
    </recommendedName>
</protein>
<dbReference type="OrthoDB" id="201621at2759"/>
<sequence length="414" mass="45461">MSPSRGFSLIVGATRHRSAIKLGIRRPSVRCLSGFAETATNPANKTQVYLSRSTDPYLNLSIEHFLLQKTPADSTVLFLYTNRPCIVLGRNQNPWLEVNLGLLNQAADIALVRRRSGGGTVFHDEGNVNYSVICATDVFNRDKHAEMVVRALQKLGVDRAKVNCRHDIVLQPAGDDEKPLKISGSAYKLTRMRSLHHGTCLLSSPNIGTISNYLRSPAKPYIKARGVDSVSSPITNANVSNENFEQAVISEFKAMYGGDGATEVNEDTRRVPEVVKGETELRSLDWIYSQTPQFTFSSCPTEEDSRPRPQLPVDIPSESHISFTARNGSIGHIQIGAAEGSSAWTNTNLDQQLHAIEDWSQVVGMAGRSSAESSAVIFVVTSFVPVPRFLSEFSTARPDFLSEAVFESKPLKIP</sequence>
<dbReference type="Gene3D" id="3.30.930.10">
    <property type="entry name" value="Bira Bifunctional Protein, Domain 2"/>
    <property type="match status" value="1"/>
</dbReference>
<dbReference type="Pfam" id="PF21948">
    <property type="entry name" value="LplA-B_cat"/>
    <property type="match status" value="1"/>
</dbReference>
<comment type="caution">
    <text evidence="6">The sequence shown here is derived from an EMBL/GenBank/DDBJ whole genome shotgun (WGS) entry which is preliminary data.</text>
</comment>
<gene>
    <name evidence="6" type="ORF">BP6252_12015</name>
</gene>
<feature type="domain" description="BPL/LPL catalytic" evidence="5">
    <location>
        <begin position="71"/>
        <end position="260"/>
    </location>
</feature>
<evidence type="ECO:0000259" key="5">
    <source>
        <dbReference type="PROSITE" id="PS51733"/>
    </source>
</evidence>
<dbReference type="PROSITE" id="PS51733">
    <property type="entry name" value="BPL_LPL_CATALYTIC"/>
    <property type="match status" value="1"/>
</dbReference>
<proteinExistence type="inferred from homology"/>
<dbReference type="GO" id="GO:0009249">
    <property type="term" value="P:protein lipoylation"/>
    <property type="evidence" value="ECO:0007669"/>
    <property type="project" value="InterPro"/>
</dbReference>
<dbReference type="CDD" id="cd16443">
    <property type="entry name" value="LplA"/>
    <property type="match status" value="1"/>
</dbReference>
<dbReference type="InterPro" id="IPR004143">
    <property type="entry name" value="BPL_LPL_catalytic"/>
</dbReference>
<evidence type="ECO:0000256" key="1">
    <source>
        <dbReference type="ARBA" id="ARBA00003253"/>
    </source>
</evidence>
<evidence type="ECO:0000313" key="7">
    <source>
        <dbReference type="Proteomes" id="UP000256645"/>
    </source>
</evidence>
<comment type="pathway">
    <text evidence="2">Protein modification; protein lipoylation via exogenous pathway; protein N(6)-(lipoyl)lysine from lipoate: step 2/2.</text>
</comment>
<dbReference type="STRING" id="1849047.A0A3D8QFM4"/>
<dbReference type="GO" id="GO:0005739">
    <property type="term" value="C:mitochondrion"/>
    <property type="evidence" value="ECO:0007669"/>
    <property type="project" value="TreeGrafter"/>
</dbReference>
<evidence type="ECO:0000313" key="6">
    <source>
        <dbReference type="EMBL" id="RDW60632.1"/>
    </source>
</evidence>
<dbReference type="AlphaFoldDB" id="A0A3D8QFM4"/>
<evidence type="ECO:0000256" key="3">
    <source>
        <dbReference type="ARBA" id="ARBA00008242"/>
    </source>
</evidence>
<comment type="function">
    <text evidence="1">Catalyzes both the ATP-dependent activation of exogenously supplied lipoate to lipoyl-AMP and the transfer of the activated lipoyl onto the lipoyl domains of lipoate-dependent enzymes.</text>
</comment>
<dbReference type="PANTHER" id="PTHR12561">
    <property type="entry name" value="LIPOATE-PROTEIN LIGASE"/>
    <property type="match status" value="1"/>
</dbReference>
<dbReference type="InterPro" id="IPR004562">
    <property type="entry name" value="LipoylTrfase_LipoateP_Ligase"/>
</dbReference>
<evidence type="ECO:0000256" key="4">
    <source>
        <dbReference type="ARBA" id="ARBA00015925"/>
    </source>
</evidence>